<gene>
    <name evidence="1" type="ORF">SCAZ3_07290</name>
</gene>
<dbReference type="AlphaFoldDB" id="A0AAV3FT94"/>
<evidence type="ECO:0000313" key="1">
    <source>
        <dbReference type="EMBL" id="EIQ82159.1"/>
    </source>
</evidence>
<comment type="caution">
    <text evidence="1">The sequence shown here is derived from an EMBL/GenBank/DDBJ whole genome shotgun (WGS) entry which is preliminary data.</text>
</comment>
<protein>
    <submittedName>
        <fullName evidence="1">Uncharacterized protein</fullName>
    </submittedName>
</protein>
<dbReference type="EMBL" id="AIDX01000001">
    <property type="protein sequence ID" value="EIQ82159.1"/>
    <property type="molecule type" value="Genomic_DNA"/>
</dbReference>
<accession>A0AAV3FT94</accession>
<evidence type="ECO:0000313" key="2">
    <source>
        <dbReference type="Proteomes" id="UP000004423"/>
    </source>
</evidence>
<organism evidence="1 2">
    <name type="scientific">Streptococcus canis FSL Z3-227</name>
    <dbReference type="NCBI Taxonomy" id="482234"/>
    <lineage>
        <taxon>Bacteria</taxon>
        <taxon>Bacillati</taxon>
        <taxon>Bacillota</taxon>
        <taxon>Bacilli</taxon>
        <taxon>Lactobacillales</taxon>
        <taxon>Streptococcaceae</taxon>
        <taxon>Streptococcus</taxon>
    </lineage>
</organism>
<proteinExistence type="predicted"/>
<sequence length="36" mass="3765">MAGKGSVACGQRVGLNSHQSAKDYFFQSGLAHEGLL</sequence>
<name>A0AAV3FT94_STRCB</name>
<dbReference type="Proteomes" id="UP000004423">
    <property type="component" value="Unassembled WGS sequence"/>
</dbReference>
<reference evidence="1 2" key="1">
    <citation type="journal article" date="2012" name="PLoS ONE">
        <title>Gene Repertoire Evolution of Streptococcus pyogenes Inferred from Phylogenomic Analysis with Streptococcus canis and Streptococcus dysgalactiae.</title>
        <authorList>
            <person name="Lefebure T."/>
            <person name="Richards V.P."/>
            <person name="Lang P."/>
            <person name="Pavinski-Bitar P."/>
            <person name="Stanhope M.J."/>
        </authorList>
    </citation>
    <scope>NUCLEOTIDE SEQUENCE [LARGE SCALE GENOMIC DNA]</scope>
    <source>
        <strain evidence="1 2">FSL Z3-227</strain>
    </source>
</reference>